<feature type="transmembrane region" description="Helical" evidence="1">
    <location>
        <begin position="115"/>
        <end position="135"/>
    </location>
</feature>
<feature type="transmembrane region" description="Helical" evidence="1">
    <location>
        <begin position="171"/>
        <end position="190"/>
    </location>
</feature>
<reference evidence="2 3" key="1">
    <citation type="journal article" date="2016" name="Nat. Commun.">
        <title>Thousands of microbial genomes shed light on interconnected biogeochemical processes in an aquifer system.</title>
        <authorList>
            <person name="Anantharaman K."/>
            <person name="Brown C.T."/>
            <person name="Hug L.A."/>
            <person name="Sharon I."/>
            <person name="Castelle C.J."/>
            <person name="Probst A.J."/>
            <person name="Thomas B.C."/>
            <person name="Singh A."/>
            <person name="Wilkins M.J."/>
            <person name="Karaoz U."/>
            <person name="Brodie E.L."/>
            <person name="Williams K.H."/>
            <person name="Hubbard S.S."/>
            <person name="Banfield J.F."/>
        </authorList>
    </citation>
    <scope>NUCLEOTIDE SEQUENCE [LARGE SCALE GENOMIC DNA]</scope>
</reference>
<evidence type="ECO:0000313" key="2">
    <source>
        <dbReference type="EMBL" id="OGZ12461.1"/>
    </source>
</evidence>
<gene>
    <name evidence="2" type="ORF">A3C93_04770</name>
</gene>
<feature type="transmembrane region" description="Helical" evidence="1">
    <location>
        <begin position="61"/>
        <end position="79"/>
    </location>
</feature>
<evidence type="ECO:0000256" key="1">
    <source>
        <dbReference type="SAM" id="Phobius"/>
    </source>
</evidence>
<organism evidence="2 3">
    <name type="scientific">Candidatus Lloydbacteria bacterium RIFCSPHIGHO2_02_FULL_54_17</name>
    <dbReference type="NCBI Taxonomy" id="1798664"/>
    <lineage>
        <taxon>Bacteria</taxon>
        <taxon>Candidatus Lloydiibacteriota</taxon>
    </lineage>
</organism>
<keyword evidence="1" id="KW-0812">Transmembrane</keyword>
<protein>
    <submittedName>
        <fullName evidence="2">Uncharacterized protein</fullName>
    </submittedName>
</protein>
<sequence length="200" mass="22180">MSYQFWGILSGVLGLFSGAWYLVRIFRREVHPHITSWLLWTLIALAMLASYWSAGAKGGDHIWVAVVGLVNPLLITLVAWRVGSWNKPDHLDWACVLLSVTSLLLWWVVQGDKDLSLYSLLLAILADACAVGPMIRACVKDPTIDRPGPWALFGVASAVNMLAISEHTFANYIYPIYMTVGALTIATLLWRGNVRASRNV</sequence>
<evidence type="ECO:0000313" key="3">
    <source>
        <dbReference type="Proteomes" id="UP000178636"/>
    </source>
</evidence>
<proteinExistence type="predicted"/>
<dbReference type="STRING" id="1798664.A3C93_04770"/>
<dbReference type="AlphaFoldDB" id="A0A1G2DHL9"/>
<dbReference type="EMBL" id="MHLO01000018">
    <property type="protein sequence ID" value="OGZ12461.1"/>
    <property type="molecule type" value="Genomic_DNA"/>
</dbReference>
<keyword evidence="1" id="KW-0472">Membrane</keyword>
<keyword evidence="1" id="KW-1133">Transmembrane helix</keyword>
<accession>A0A1G2DHL9</accession>
<feature type="transmembrane region" description="Helical" evidence="1">
    <location>
        <begin position="91"/>
        <end position="109"/>
    </location>
</feature>
<name>A0A1G2DHL9_9BACT</name>
<feature type="transmembrane region" description="Helical" evidence="1">
    <location>
        <begin position="35"/>
        <end position="55"/>
    </location>
</feature>
<comment type="caution">
    <text evidence="2">The sequence shown here is derived from an EMBL/GenBank/DDBJ whole genome shotgun (WGS) entry which is preliminary data.</text>
</comment>
<dbReference type="Proteomes" id="UP000178636">
    <property type="component" value="Unassembled WGS sequence"/>
</dbReference>
<feature type="transmembrane region" description="Helical" evidence="1">
    <location>
        <begin position="6"/>
        <end position="23"/>
    </location>
</feature>